<reference evidence="2" key="1">
    <citation type="submission" date="2022-11" db="UniProtKB">
        <authorList>
            <consortium name="WormBaseParasite"/>
        </authorList>
    </citation>
    <scope>IDENTIFICATION</scope>
</reference>
<evidence type="ECO:0000313" key="2">
    <source>
        <dbReference type="WBParaSite" id="jg15548.1"/>
    </source>
</evidence>
<name>A0A915D3J6_9BILA</name>
<dbReference type="AlphaFoldDB" id="A0A915D3J6"/>
<dbReference type="Proteomes" id="UP000887574">
    <property type="component" value="Unplaced"/>
</dbReference>
<organism evidence="1 2">
    <name type="scientific">Ditylenchus dipsaci</name>
    <dbReference type="NCBI Taxonomy" id="166011"/>
    <lineage>
        <taxon>Eukaryota</taxon>
        <taxon>Metazoa</taxon>
        <taxon>Ecdysozoa</taxon>
        <taxon>Nematoda</taxon>
        <taxon>Chromadorea</taxon>
        <taxon>Rhabditida</taxon>
        <taxon>Tylenchina</taxon>
        <taxon>Tylenchomorpha</taxon>
        <taxon>Sphaerularioidea</taxon>
        <taxon>Anguinidae</taxon>
        <taxon>Anguininae</taxon>
        <taxon>Ditylenchus</taxon>
    </lineage>
</organism>
<evidence type="ECO:0000313" key="1">
    <source>
        <dbReference type="Proteomes" id="UP000887574"/>
    </source>
</evidence>
<keyword evidence="1" id="KW-1185">Reference proteome</keyword>
<accession>A0A915D3J6</accession>
<sequence length="107" mass="12407">MCIHLDKNAYCYSRRYCCIEKKFGKYVEKHANIHCPQGETKEGSCAAIHQGAAQHKSECVHIHEKAYCYKKSVCCPTTNIKKQQAAIEKLQQQQLRPENNYKICEKE</sequence>
<dbReference type="WBParaSite" id="jg15548.1">
    <property type="protein sequence ID" value="jg15548.1"/>
    <property type="gene ID" value="jg15548"/>
</dbReference>
<protein>
    <submittedName>
        <fullName evidence="2">Uncharacterized protein</fullName>
    </submittedName>
</protein>
<proteinExistence type="predicted"/>